<dbReference type="InterPro" id="IPR013762">
    <property type="entry name" value="Integrase-like_cat_sf"/>
</dbReference>
<comment type="caution">
    <text evidence="2">The sequence shown here is derived from an EMBL/GenBank/DDBJ whole genome shotgun (WGS) entry which is preliminary data.</text>
</comment>
<dbReference type="InterPro" id="IPR011010">
    <property type="entry name" value="DNA_brk_join_enz"/>
</dbReference>
<dbReference type="AlphaFoldDB" id="A0A9W9YPY8"/>
<reference evidence="2" key="1">
    <citation type="submission" date="2023-01" db="EMBL/GenBank/DDBJ databases">
        <title>Genome assembly of the deep-sea coral Lophelia pertusa.</title>
        <authorList>
            <person name="Herrera S."/>
            <person name="Cordes E."/>
        </authorList>
    </citation>
    <scope>NUCLEOTIDE SEQUENCE</scope>
    <source>
        <strain evidence="2">USNM1676648</strain>
        <tissue evidence="2">Polyp</tissue>
    </source>
</reference>
<dbReference type="Gene3D" id="1.10.443.10">
    <property type="entry name" value="Intergrase catalytic core"/>
    <property type="match status" value="1"/>
</dbReference>
<organism evidence="2 3">
    <name type="scientific">Desmophyllum pertusum</name>
    <dbReference type="NCBI Taxonomy" id="174260"/>
    <lineage>
        <taxon>Eukaryota</taxon>
        <taxon>Metazoa</taxon>
        <taxon>Cnidaria</taxon>
        <taxon>Anthozoa</taxon>
        <taxon>Hexacorallia</taxon>
        <taxon>Scleractinia</taxon>
        <taxon>Caryophylliina</taxon>
        <taxon>Caryophylliidae</taxon>
        <taxon>Desmophyllum</taxon>
    </lineage>
</organism>
<accession>A0A9W9YPY8</accession>
<dbReference type="SUPFAM" id="SSF56349">
    <property type="entry name" value="DNA breaking-rejoining enzymes"/>
    <property type="match status" value="1"/>
</dbReference>
<proteinExistence type="predicted"/>
<dbReference type="GO" id="GO:0015074">
    <property type="term" value="P:DNA integration"/>
    <property type="evidence" value="ECO:0007669"/>
    <property type="project" value="InterPro"/>
</dbReference>
<dbReference type="EMBL" id="MU827308">
    <property type="protein sequence ID" value="KAJ7361951.1"/>
    <property type="molecule type" value="Genomic_DNA"/>
</dbReference>
<evidence type="ECO:0000313" key="2">
    <source>
        <dbReference type="EMBL" id="KAJ7361951.1"/>
    </source>
</evidence>
<keyword evidence="1" id="KW-0233">DNA recombination</keyword>
<evidence type="ECO:0000256" key="1">
    <source>
        <dbReference type="ARBA" id="ARBA00023172"/>
    </source>
</evidence>
<name>A0A9W9YPY8_9CNID</name>
<evidence type="ECO:0000313" key="3">
    <source>
        <dbReference type="Proteomes" id="UP001163046"/>
    </source>
</evidence>
<keyword evidence="3" id="KW-1185">Reference proteome</keyword>
<sequence>MLESDSLKNLSEDDHWRFRTSGPLYLAIIQRPKPKGWYSKSRMGEHKLGRIMKTLAQSLNFDGKIISNHSTRKSIVAKLKKSGQPRHKIIQITVHASESSLNDYDRRSIQNYFDPQSTDELGSTSGSSRVDCVECEIASSAKRRRPYIIESDED</sequence>
<gene>
    <name evidence="2" type="ORF">OS493_014598</name>
</gene>
<dbReference type="GO" id="GO:0003677">
    <property type="term" value="F:DNA binding"/>
    <property type="evidence" value="ECO:0007669"/>
    <property type="project" value="InterPro"/>
</dbReference>
<dbReference type="OrthoDB" id="5986640at2759"/>
<dbReference type="GO" id="GO:0006310">
    <property type="term" value="P:DNA recombination"/>
    <property type="evidence" value="ECO:0007669"/>
    <property type="project" value="UniProtKB-KW"/>
</dbReference>
<dbReference type="Proteomes" id="UP001163046">
    <property type="component" value="Unassembled WGS sequence"/>
</dbReference>
<protein>
    <submittedName>
        <fullName evidence="2">Uncharacterized protein</fullName>
    </submittedName>
</protein>